<proteinExistence type="predicted"/>
<feature type="transmembrane region" description="Helical" evidence="6">
    <location>
        <begin position="20"/>
        <end position="41"/>
    </location>
</feature>
<feature type="transmembrane region" description="Helical" evidence="6">
    <location>
        <begin position="366"/>
        <end position="391"/>
    </location>
</feature>
<keyword evidence="2" id="KW-1003">Cell membrane</keyword>
<evidence type="ECO:0000256" key="2">
    <source>
        <dbReference type="ARBA" id="ARBA00022475"/>
    </source>
</evidence>
<dbReference type="Pfam" id="PF02687">
    <property type="entry name" value="FtsX"/>
    <property type="match status" value="1"/>
</dbReference>
<keyword evidence="3 6" id="KW-0812">Transmembrane</keyword>
<evidence type="ECO:0000313" key="9">
    <source>
        <dbReference type="Proteomes" id="UP001523566"/>
    </source>
</evidence>
<dbReference type="InterPro" id="IPR052536">
    <property type="entry name" value="ABC-4_Integral_Memb_Prot"/>
</dbReference>
<feature type="transmembrane region" description="Helical" evidence="6">
    <location>
        <begin position="216"/>
        <end position="235"/>
    </location>
</feature>
<feature type="transmembrane region" description="Helical" evidence="6">
    <location>
        <begin position="144"/>
        <end position="170"/>
    </location>
</feature>
<evidence type="ECO:0000256" key="3">
    <source>
        <dbReference type="ARBA" id="ARBA00022692"/>
    </source>
</evidence>
<dbReference type="InterPro" id="IPR003838">
    <property type="entry name" value="ABC3_permease_C"/>
</dbReference>
<accession>A0ABT1E8M5</accession>
<evidence type="ECO:0000313" key="8">
    <source>
        <dbReference type="EMBL" id="MCP1102138.1"/>
    </source>
</evidence>
<evidence type="ECO:0000259" key="7">
    <source>
        <dbReference type="Pfam" id="PF02687"/>
    </source>
</evidence>
<evidence type="ECO:0000256" key="6">
    <source>
        <dbReference type="SAM" id="Phobius"/>
    </source>
</evidence>
<keyword evidence="9" id="KW-1185">Reference proteome</keyword>
<feature type="transmembrane region" description="Helical" evidence="6">
    <location>
        <begin position="53"/>
        <end position="74"/>
    </location>
</feature>
<evidence type="ECO:0000256" key="4">
    <source>
        <dbReference type="ARBA" id="ARBA00022989"/>
    </source>
</evidence>
<keyword evidence="4 6" id="KW-1133">Transmembrane helix</keyword>
<name>A0ABT1E8M5_9FIRM</name>
<sequence length="434" mass="49518">MKFYNLLWKNIKKSQKDYTIFSISLIFLCGLLFASNVISFIEYKTEAGVMSNSLPLLIAITIICFLMFINKFMISQRSREFATYMLSGLSKKDIIVLYGMESFAIEIVGLVIGSICGYIFTYIVSLITNDTLLRIQDPAQIIRIFLTTTFQVMIICLFNIVYSIFVINRLNLRKLMYHKTENEKEYKRYKWLNIALVVLVGVFAIQLLTINRVATSGTIFIVLVMLIYVGYLCLVNKYNIKRKGKSVYDKAFQLYRAGILLSKQRSFVRLSSVLSGVFILSAVCYNIGGVFVNSQSVLLDKELDHLMGITQIYFSILFLVVLVALTGIRQMTEITNNNKSLIVLRNIGVSKAEMKKNLLIVTIQNYILPIVVGVLILVMGFLILFISNAILPWIKVEMLKSTLQFIVILIVVLACFILGTYRSYINHMESIMVL</sequence>
<feature type="transmembrane region" description="Helical" evidence="6">
    <location>
        <begin position="308"/>
        <end position="328"/>
    </location>
</feature>
<evidence type="ECO:0000256" key="5">
    <source>
        <dbReference type="ARBA" id="ARBA00023136"/>
    </source>
</evidence>
<dbReference type="EMBL" id="JAMZFW010000008">
    <property type="protein sequence ID" value="MCP1102138.1"/>
    <property type="molecule type" value="Genomic_DNA"/>
</dbReference>
<feature type="domain" description="ABC3 transporter permease C-terminal" evidence="7">
    <location>
        <begin position="53"/>
        <end position="171"/>
    </location>
</feature>
<evidence type="ECO:0000256" key="1">
    <source>
        <dbReference type="ARBA" id="ARBA00004651"/>
    </source>
</evidence>
<dbReference type="PANTHER" id="PTHR46795:SF3">
    <property type="entry name" value="ABC TRANSPORTER PERMEASE"/>
    <property type="match status" value="1"/>
</dbReference>
<organism evidence="8 9">
    <name type="scientific">Aequitasia blattaphilus</name>
    <dbReference type="NCBI Taxonomy" id="2949332"/>
    <lineage>
        <taxon>Bacteria</taxon>
        <taxon>Bacillati</taxon>
        <taxon>Bacillota</taxon>
        <taxon>Clostridia</taxon>
        <taxon>Lachnospirales</taxon>
        <taxon>Lachnospiraceae</taxon>
        <taxon>Aequitasia</taxon>
    </lineage>
</organism>
<dbReference type="RefSeq" id="WP_262065924.1">
    <property type="nucleotide sequence ID" value="NZ_JAMXOD010000008.1"/>
</dbReference>
<comment type="caution">
    <text evidence="8">The sequence shown here is derived from an EMBL/GenBank/DDBJ whole genome shotgun (WGS) entry which is preliminary data.</text>
</comment>
<dbReference type="Proteomes" id="UP001523566">
    <property type="component" value="Unassembled WGS sequence"/>
</dbReference>
<keyword evidence="5 6" id="KW-0472">Membrane</keyword>
<feature type="transmembrane region" description="Helical" evidence="6">
    <location>
        <begin position="267"/>
        <end position="288"/>
    </location>
</feature>
<reference evidence="8 9" key="1">
    <citation type="journal article" date="2022" name="Genome Biol. Evol.">
        <title>Host diet, physiology and behaviors set the stage for Lachnospiraceae cladogenesis.</title>
        <authorList>
            <person name="Vera-Ponce De Leon A."/>
            <person name="Schneider M."/>
            <person name="Jahnes B.C."/>
            <person name="Sadowski V."/>
            <person name="Camuy-Velez L.A."/>
            <person name="Duan J."/>
            <person name="Sabree Z.L."/>
        </authorList>
    </citation>
    <scope>NUCLEOTIDE SEQUENCE [LARGE SCALE GENOMIC DNA]</scope>
    <source>
        <strain evidence="8 9">PAL113</strain>
    </source>
</reference>
<comment type="subcellular location">
    <subcellularLocation>
        <location evidence="1">Cell membrane</location>
        <topology evidence="1">Multi-pass membrane protein</topology>
    </subcellularLocation>
</comment>
<dbReference type="PANTHER" id="PTHR46795">
    <property type="entry name" value="ABC TRANSPORTER PERMEASE-RELATED-RELATED"/>
    <property type="match status" value="1"/>
</dbReference>
<feature type="transmembrane region" description="Helical" evidence="6">
    <location>
        <begin position="95"/>
        <end position="124"/>
    </location>
</feature>
<feature type="transmembrane region" description="Helical" evidence="6">
    <location>
        <begin position="191"/>
        <end position="210"/>
    </location>
</feature>
<protein>
    <recommendedName>
        <fullName evidence="7">ABC3 transporter permease C-terminal domain-containing protein</fullName>
    </recommendedName>
</protein>
<feature type="transmembrane region" description="Helical" evidence="6">
    <location>
        <begin position="403"/>
        <end position="424"/>
    </location>
</feature>
<gene>
    <name evidence="8" type="ORF">NK125_06860</name>
</gene>